<evidence type="ECO:0000256" key="5">
    <source>
        <dbReference type="ARBA" id="ARBA00023163"/>
    </source>
</evidence>
<evidence type="ECO:0000259" key="6">
    <source>
        <dbReference type="PROSITE" id="PS50931"/>
    </source>
</evidence>
<dbReference type="InterPro" id="IPR036388">
    <property type="entry name" value="WH-like_DNA-bd_sf"/>
</dbReference>
<dbReference type="Proteomes" id="UP001081071">
    <property type="component" value="Unassembled WGS sequence"/>
</dbReference>
<evidence type="ECO:0000256" key="4">
    <source>
        <dbReference type="ARBA" id="ARBA00023159"/>
    </source>
</evidence>
<accession>A0ABT4MRB7</accession>
<dbReference type="InterPro" id="IPR036390">
    <property type="entry name" value="WH_DNA-bd_sf"/>
</dbReference>
<dbReference type="EMBL" id="JAPWIJ010000022">
    <property type="protein sequence ID" value="MCZ4522271.1"/>
    <property type="molecule type" value="Genomic_DNA"/>
</dbReference>
<organism evidence="7 8">
    <name type="scientific">Rhodococcus ruber</name>
    <dbReference type="NCBI Taxonomy" id="1830"/>
    <lineage>
        <taxon>Bacteria</taxon>
        <taxon>Bacillati</taxon>
        <taxon>Actinomycetota</taxon>
        <taxon>Actinomycetes</taxon>
        <taxon>Mycobacteriales</taxon>
        <taxon>Nocardiaceae</taxon>
        <taxon>Rhodococcus</taxon>
    </lineage>
</organism>
<dbReference type="CDD" id="cd08423">
    <property type="entry name" value="PBP2_LTTR_like_6"/>
    <property type="match status" value="1"/>
</dbReference>
<dbReference type="InterPro" id="IPR005119">
    <property type="entry name" value="LysR_subst-bd"/>
</dbReference>
<evidence type="ECO:0000256" key="1">
    <source>
        <dbReference type="ARBA" id="ARBA00009437"/>
    </source>
</evidence>
<evidence type="ECO:0000256" key="3">
    <source>
        <dbReference type="ARBA" id="ARBA00023125"/>
    </source>
</evidence>
<gene>
    <name evidence="7" type="ORF">O4220_27435</name>
</gene>
<dbReference type="Gene3D" id="3.40.190.10">
    <property type="entry name" value="Periplasmic binding protein-like II"/>
    <property type="match status" value="2"/>
</dbReference>
<dbReference type="PANTHER" id="PTHR30346:SF29">
    <property type="entry name" value="LYSR SUBSTRATE-BINDING"/>
    <property type="match status" value="1"/>
</dbReference>
<keyword evidence="3" id="KW-0238">DNA-binding</keyword>
<evidence type="ECO:0000313" key="8">
    <source>
        <dbReference type="Proteomes" id="UP001081071"/>
    </source>
</evidence>
<keyword evidence="2" id="KW-0805">Transcription regulation</keyword>
<dbReference type="PROSITE" id="PS50931">
    <property type="entry name" value="HTH_LYSR"/>
    <property type="match status" value="1"/>
</dbReference>
<keyword evidence="4" id="KW-0010">Activator</keyword>
<dbReference type="SUPFAM" id="SSF53850">
    <property type="entry name" value="Periplasmic binding protein-like II"/>
    <property type="match status" value="1"/>
</dbReference>
<dbReference type="PANTHER" id="PTHR30346">
    <property type="entry name" value="TRANSCRIPTIONAL DUAL REGULATOR HCAR-RELATED"/>
    <property type="match status" value="1"/>
</dbReference>
<reference evidence="7" key="1">
    <citation type="submission" date="2022-12" db="EMBL/GenBank/DDBJ databases">
        <authorList>
            <person name="Krivoruchko A.V."/>
            <person name="Elkin A."/>
        </authorList>
    </citation>
    <scope>NUCLEOTIDE SEQUENCE</scope>
    <source>
        <strain evidence="7">IEGM 1391</strain>
    </source>
</reference>
<comment type="similarity">
    <text evidence="1">Belongs to the LysR transcriptional regulatory family.</text>
</comment>
<sequence>MLNVERVRALCSVAEHGSVAEAARQLHVTASGVSQQLAKLEREVGVELLTQAGRGVQLTEAGRVLAQRGQQILALIATSEAEIASLGVDVAGELRIGSFSSATRSVIPRALAVLRERHSRLEVSFVAGDAEDLLRDIERRHLDVALVDSWVTLPLRLPEGTRHTLVHEDVADVALPADHPESGSETVDLTNLADMPWTTWRKGESFHLWLVQTLRTRGVEPLIRYEVPEFAAQLEFVASGLAASLLPRLARVHVPENVAIRAVDPPLRREIYALWRADNSRPSIEAAVQALREVFEQTPARVPRT</sequence>
<dbReference type="Pfam" id="PF00126">
    <property type="entry name" value="HTH_1"/>
    <property type="match status" value="1"/>
</dbReference>
<dbReference type="InterPro" id="IPR000847">
    <property type="entry name" value="LysR_HTH_N"/>
</dbReference>
<feature type="domain" description="HTH lysR-type" evidence="6">
    <location>
        <begin position="2"/>
        <end position="59"/>
    </location>
</feature>
<evidence type="ECO:0000256" key="2">
    <source>
        <dbReference type="ARBA" id="ARBA00023015"/>
    </source>
</evidence>
<dbReference type="SUPFAM" id="SSF46785">
    <property type="entry name" value="Winged helix' DNA-binding domain"/>
    <property type="match status" value="1"/>
</dbReference>
<proteinExistence type="inferred from homology"/>
<comment type="caution">
    <text evidence="7">The sequence shown here is derived from an EMBL/GenBank/DDBJ whole genome shotgun (WGS) entry which is preliminary data.</text>
</comment>
<dbReference type="Pfam" id="PF03466">
    <property type="entry name" value="LysR_substrate"/>
    <property type="match status" value="1"/>
</dbReference>
<name>A0ABT4MRB7_9NOCA</name>
<dbReference type="RefSeq" id="WP_135048051.1">
    <property type="nucleotide sequence ID" value="NZ_JAPWIJ010000022.1"/>
</dbReference>
<evidence type="ECO:0000313" key="7">
    <source>
        <dbReference type="EMBL" id="MCZ4522271.1"/>
    </source>
</evidence>
<keyword evidence="8" id="KW-1185">Reference proteome</keyword>
<keyword evidence="5" id="KW-0804">Transcription</keyword>
<dbReference type="Gene3D" id="1.10.10.10">
    <property type="entry name" value="Winged helix-like DNA-binding domain superfamily/Winged helix DNA-binding domain"/>
    <property type="match status" value="1"/>
</dbReference>
<protein>
    <submittedName>
        <fullName evidence="7">LysR family transcriptional regulator</fullName>
    </submittedName>
</protein>